<accession>A0AAD5HDC0</accession>
<protein>
    <recommendedName>
        <fullName evidence="2">Rab-GAP TBC domain-containing protein</fullName>
    </recommendedName>
</protein>
<dbReference type="GO" id="GO:0005096">
    <property type="term" value="F:GTPase activator activity"/>
    <property type="evidence" value="ECO:0007669"/>
    <property type="project" value="TreeGrafter"/>
</dbReference>
<dbReference type="AlphaFoldDB" id="A0AAD5HDC0"/>
<dbReference type="Pfam" id="PF00566">
    <property type="entry name" value="RabGAP-TBC"/>
    <property type="match status" value="1"/>
</dbReference>
<dbReference type="FunFam" id="1.10.8.270:FF:000026">
    <property type="entry name" value="TBC (Tre-2/Bub2/Cdc16) domain family"/>
    <property type="match status" value="1"/>
</dbReference>
<evidence type="ECO:0000313" key="4">
    <source>
        <dbReference type="Proteomes" id="UP001206595"/>
    </source>
</evidence>
<dbReference type="InterPro" id="IPR035969">
    <property type="entry name" value="Rab-GAP_TBC_sf"/>
</dbReference>
<feature type="domain" description="Rab-GAP TBC" evidence="2">
    <location>
        <begin position="49"/>
        <end position="234"/>
    </location>
</feature>
<evidence type="ECO:0000256" key="1">
    <source>
        <dbReference type="SAM" id="MobiDB-lite"/>
    </source>
</evidence>
<reference evidence="3" key="1">
    <citation type="submission" date="2021-06" db="EMBL/GenBank/DDBJ databases">
        <authorList>
            <consortium name="DOE Joint Genome Institute"/>
            <person name="Mondo S.J."/>
            <person name="Amses K.R."/>
            <person name="Simmons D.R."/>
            <person name="Longcore J.E."/>
            <person name="Seto K."/>
            <person name="Alves G.H."/>
            <person name="Bonds A.E."/>
            <person name="Quandt C.A."/>
            <person name="Davis W.J."/>
            <person name="Chang Y."/>
            <person name="Letcher P.M."/>
            <person name="Powell M.J."/>
            <person name="Kuo A."/>
            <person name="Labutti K."/>
            <person name="Pangilinan J."/>
            <person name="Andreopoulos W."/>
            <person name="Tritt A."/>
            <person name="Riley R."/>
            <person name="Hundley H."/>
            <person name="Johnson J."/>
            <person name="Lipzen A."/>
            <person name="Barry K."/>
            <person name="Berbee M.L."/>
            <person name="Buchler N.E."/>
            <person name="Grigoriev I.V."/>
            <person name="Spatafora J.W."/>
            <person name="Stajich J.E."/>
            <person name="James T.Y."/>
        </authorList>
    </citation>
    <scope>NUCLEOTIDE SEQUENCE</scope>
    <source>
        <strain evidence="3">AG</strain>
    </source>
</reference>
<dbReference type="GeneID" id="75915298"/>
<reference evidence="3" key="2">
    <citation type="journal article" date="2022" name="Proc. Natl. Acad. Sci. U.S.A.">
        <title>Diploid-dominant life cycles characterize the early evolution of Fungi.</title>
        <authorList>
            <person name="Amses K.R."/>
            <person name="Simmons D.R."/>
            <person name="Longcore J.E."/>
            <person name="Mondo S.J."/>
            <person name="Seto K."/>
            <person name="Jeronimo G.H."/>
            <person name="Bonds A.E."/>
            <person name="Quandt C.A."/>
            <person name="Davis W.J."/>
            <person name="Chang Y."/>
            <person name="Federici B.A."/>
            <person name="Kuo A."/>
            <person name="LaButti K."/>
            <person name="Pangilinan J."/>
            <person name="Andreopoulos W."/>
            <person name="Tritt A."/>
            <person name="Riley R."/>
            <person name="Hundley H."/>
            <person name="Johnson J."/>
            <person name="Lipzen A."/>
            <person name="Barry K."/>
            <person name="Lang B.F."/>
            <person name="Cuomo C.A."/>
            <person name="Buchler N.E."/>
            <person name="Grigoriev I.V."/>
            <person name="Spatafora J.W."/>
            <person name="Stajich J.E."/>
            <person name="James T.Y."/>
        </authorList>
    </citation>
    <scope>NUCLEOTIDE SEQUENCE</scope>
    <source>
        <strain evidence="3">AG</strain>
    </source>
</reference>
<feature type="compositionally biased region" description="Polar residues" evidence="1">
    <location>
        <begin position="349"/>
        <end position="364"/>
    </location>
</feature>
<feature type="region of interest" description="Disordered" evidence="1">
    <location>
        <begin position="340"/>
        <end position="364"/>
    </location>
</feature>
<dbReference type="EMBL" id="MU620929">
    <property type="protein sequence ID" value="KAI8578416.1"/>
    <property type="molecule type" value="Genomic_DNA"/>
</dbReference>
<dbReference type="Proteomes" id="UP001206595">
    <property type="component" value="Unassembled WGS sequence"/>
</dbReference>
<dbReference type="SMART" id="SM00164">
    <property type="entry name" value="TBC"/>
    <property type="match status" value="1"/>
</dbReference>
<name>A0AAD5HDC0_UMBRA</name>
<dbReference type="RefSeq" id="XP_051443420.1">
    <property type="nucleotide sequence ID" value="XM_051589953.1"/>
</dbReference>
<dbReference type="InterPro" id="IPR050302">
    <property type="entry name" value="Rab_GAP_TBC_domain"/>
</dbReference>
<dbReference type="PANTHER" id="PTHR47219:SF9">
    <property type="entry name" value="GTPASE ACTIVATING PROTEIN AND CENTROSOME-ASSOCIATED, ISOFORM B"/>
    <property type="match status" value="1"/>
</dbReference>
<dbReference type="Gene3D" id="1.10.10.750">
    <property type="entry name" value="Ypt/Rab-GAP domain of gyp1p, domain 1"/>
    <property type="match status" value="1"/>
</dbReference>
<comment type="caution">
    <text evidence="3">The sequence shown here is derived from an EMBL/GenBank/DDBJ whole genome shotgun (WGS) entry which is preliminary data.</text>
</comment>
<dbReference type="PANTHER" id="PTHR47219">
    <property type="entry name" value="RAB GTPASE-ACTIVATING PROTEIN 1-LIKE"/>
    <property type="match status" value="1"/>
</dbReference>
<dbReference type="Gene3D" id="1.10.472.80">
    <property type="entry name" value="Ypt/Rab-GAP domain of gyp1p, domain 3"/>
    <property type="match status" value="1"/>
</dbReference>
<proteinExistence type="predicted"/>
<dbReference type="SUPFAM" id="SSF47923">
    <property type="entry name" value="Ypt/Rab-GAP domain of gyp1p"/>
    <property type="match status" value="2"/>
</dbReference>
<evidence type="ECO:0000259" key="2">
    <source>
        <dbReference type="PROSITE" id="PS50086"/>
    </source>
</evidence>
<dbReference type="InterPro" id="IPR000195">
    <property type="entry name" value="Rab-GAP-TBC_dom"/>
</dbReference>
<keyword evidence="4" id="KW-1185">Reference proteome</keyword>
<dbReference type="Gene3D" id="1.10.8.270">
    <property type="entry name" value="putative rabgap domain of human tbc1 domain family member 14 like domains"/>
    <property type="match status" value="1"/>
</dbReference>
<organism evidence="3 4">
    <name type="scientific">Umbelopsis ramanniana AG</name>
    <dbReference type="NCBI Taxonomy" id="1314678"/>
    <lineage>
        <taxon>Eukaryota</taxon>
        <taxon>Fungi</taxon>
        <taxon>Fungi incertae sedis</taxon>
        <taxon>Mucoromycota</taxon>
        <taxon>Mucoromycotina</taxon>
        <taxon>Umbelopsidomycetes</taxon>
        <taxon>Umbelopsidales</taxon>
        <taxon>Umbelopsidaceae</taxon>
        <taxon>Umbelopsis</taxon>
    </lineage>
</organism>
<evidence type="ECO:0000313" key="3">
    <source>
        <dbReference type="EMBL" id="KAI8578416.1"/>
    </source>
</evidence>
<dbReference type="GO" id="GO:0031267">
    <property type="term" value="F:small GTPase binding"/>
    <property type="evidence" value="ECO:0007669"/>
    <property type="project" value="TreeGrafter"/>
</dbReference>
<dbReference type="FunFam" id="1.10.472.80:FF:000008">
    <property type="entry name" value="TBC1 domain family member 10A"/>
    <property type="match status" value="1"/>
</dbReference>
<sequence>MGNSSRCTSTHSSMKEYRERELKWLSVVSKMDVGTVEKDNKLKKLVRSGIPASIRAKSWQFLSRSREYQKPGLYKTLLQGAKSSVHDVIEQDVARCYPNHVHFMRRDGEGQNDLRDVLSAYAQYNPDLGYCQGMHCLAGCMLMQMPAEDAFWLLVATVDRYLKGYFDPSLSQIRIDTVVIGELLREHQPKLARHLESNGVTPIMYIPSWFLTAFTLSLPWSSVLRLWDVFYFEGVKVFYRITLAILEICKDHLLQNCPSNSELLAFLLHIPHKYLGPDLLLETAFRIKLSKSDIAKYARKASIKDASVAGLPFEPGLENLKVGQNQSTSSLPSLKSLSGISKRVKPHRSQTSGPHTLPKSSHLT</sequence>
<dbReference type="PROSITE" id="PS50086">
    <property type="entry name" value="TBC_RABGAP"/>
    <property type="match status" value="1"/>
</dbReference>
<gene>
    <name evidence="3" type="ORF">K450DRAFT_246685</name>
</gene>